<accession>A0ABX1ZUZ0</accession>
<evidence type="ECO:0000256" key="3">
    <source>
        <dbReference type="ARBA" id="ARBA00023163"/>
    </source>
</evidence>
<dbReference type="InterPro" id="IPR018062">
    <property type="entry name" value="HTH_AraC-typ_CS"/>
</dbReference>
<keyword evidence="7" id="KW-1185">Reference proteome</keyword>
<name>A0ABX1ZUZ0_9BACL</name>
<feature type="transmembrane region" description="Helical" evidence="4">
    <location>
        <begin position="306"/>
        <end position="326"/>
    </location>
</feature>
<keyword evidence="4" id="KW-0812">Transmembrane</keyword>
<dbReference type="SUPFAM" id="SSF46689">
    <property type="entry name" value="Homeodomain-like"/>
    <property type="match status" value="2"/>
</dbReference>
<evidence type="ECO:0000259" key="5">
    <source>
        <dbReference type="PROSITE" id="PS01124"/>
    </source>
</evidence>
<dbReference type="PRINTS" id="PR00032">
    <property type="entry name" value="HTHARAC"/>
</dbReference>
<dbReference type="RefSeq" id="WP_171686650.1">
    <property type="nucleotide sequence ID" value="NZ_WHNZ01000069.1"/>
</dbReference>
<keyword evidence="4" id="KW-1133">Transmembrane helix</keyword>
<evidence type="ECO:0000256" key="4">
    <source>
        <dbReference type="SAM" id="Phobius"/>
    </source>
</evidence>
<dbReference type="Gene3D" id="3.30.450.20">
    <property type="entry name" value="PAS domain"/>
    <property type="match status" value="1"/>
</dbReference>
<gene>
    <name evidence="6" type="ORF">GC097_27945</name>
</gene>
<evidence type="ECO:0000313" key="7">
    <source>
        <dbReference type="Proteomes" id="UP000618579"/>
    </source>
</evidence>
<keyword evidence="3" id="KW-0804">Transcription</keyword>
<dbReference type="PANTHER" id="PTHR43280">
    <property type="entry name" value="ARAC-FAMILY TRANSCRIPTIONAL REGULATOR"/>
    <property type="match status" value="1"/>
</dbReference>
<comment type="caution">
    <text evidence="6">The sequence shown here is derived from an EMBL/GenBank/DDBJ whole genome shotgun (WGS) entry which is preliminary data.</text>
</comment>
<dbReference type="Gene3D" id="1.10.10.60">
    <property type="entry name" value="Homeodomain-like"/>
    <property type="match status" value="2"/>
</dbReference>
<dbReference type="InterPro" id="IPR009057">
    <property type="entry name" value="Homeodomain-like_sf"/>
</dbReference>
<evidence type="ECO:0000256" key="2">
    <source>
        <dbReference type="ARBA" id="ARBA00023125"/>
    </source>
</evidence>
<feature type="domain" description="HTH araC/xylS-type" evidence="5">
    <location>
        <begin position="635"/>
        <end position="733"/>
    </location>
</feature>
<protein>
    <submittedName>
        <fullName evidence="6">AraC family transcriptional regulator</fullName>
    </submittedName>
</protein>
<feature type="transmembrane region" description="Helical" evidence="4">
    <location>
        <begin position="12"/>
        <end position="35"/>
    </location>
</feature>
<dbReference type="InterPro" id="IPR018060">
    <property type="entry name" value="HTH_AraC"/>
</dbReference>
<keyword evidence="2" id="KW-0238">DNA-binding</keyword>
<dbReference type="EMBL" id="WHNZ01000069">
    <property type="protein sequence ID" value="NOV03839.1"/>
    <property type="molecule type" value="Genomic_DNA"/>
</dbReference>
<sequence length="741" mass="85524">MKRRLQVKGNVFLRLLAFNIMLVIFIMVLPSAIYFQYFKSSYDDQVNQLNMHTITQFRDFMDAGVLKEVVNIPNLYLTNVESNEALTYPLQHDISGDTIKILQVSKRIDEIRNRFPFIHSIDMYYRKSNLLFLNSNVCIRNHISDCNLSGRENWFKQFSETEKAIGWMSTRLGEGNDAKFAVTYVRSLPYFAPVEGKLGIIAVNIDESAINRMVHDYQKSSGQQIVIISADGRYLTDTVSSQGAASNLEEALIERIKSEDEGIISTQINREAGMVAYTKSQYSPWKYVLITPKSIYYEKSYHIRNFLILVGGILLLVNLIIAYLMTVRMHKPIGSMFYLFTDQISQLNKKLDQSKPILRRNTILQLLSGKFDQHIIAEQEESLGILFNEERLFCFVLHLRLKDYCDFEQEISLIVQLVESLEHASKHGRIYAIKTEGESISGIVNFSGEQNELLIMKDIVHKIEETSGLKFTLSVGNSYEMNKANISVSYFEANEALPYRFLHQDSVLRYDKLNISKLKDTGSSIRVLNEIEGYVRSSDEQRLKQAIDSVLDEIQSGEYTIEYCKHILMDVVSSIRKALKSIGLSSSQLYGYDIRQYLKRIENVNEFHEWIYDVIAVTMVTLNQKKQNIDKDMALHIARFIEENICNPISLDMVADHVGVSSNYLSKLFKVTMGVNFSDYVTDMKLRHSLQLLKEKKYTVQDISQMIGYNSAHYFIRIFKEKYGITPKQAQKVNFEGINEW</sequence>
<dbReference type="PROSITE" id="PS00041">
    <property type="entry name" value="HTH_ARAC_FAMILY_1"/>
    <property type="match status" value="1"/>
</dbReference>
<dbReference type="Proteomes" id="UP000618579">
    <property type="component" value="Unassembled WGS sequence"/>
</dbReference>
<keyword evidence="1" id="KW-0805">Transcription regulation</keyword>
<organism evidence="6 7">
    <name type="scientific">Paenibacillus planticolens</name>
    <dbReference type="NCBI Taxonomy" id="2654976"/>
    <lineage>
        <taxon>Bacteria</taxon>
        <taxon>Bacillati</taxon>
        <taxon>Bacillota</taxon>
        <taxon>Bacilli</taxon>
        <taxon>Bacillales</taxon>
        <taxon>Paenibacillaceae</taxon>
        <taxon>Paenibacillus</taxon>
    </lineage>
</organism>
<evidence type="ECO:0000256" key="1">
    <source>
        <dbReference type="ARBA" id="ARBA00023015"/>
    </source>
</evidence>
<dbReference type="PANTHER" id="PTHR43280:SF2">
    <property type="entry name" value="HTH-TYPE TRANSCRIPTIONAL REGULATOR EXSA"/>
    <property type="match status" value="1"/>
</dbReference>
<reference evidence="6 7" key="1">
    <citation type="submission" date="2019-10" db="EMBL/GenBank/DDBJ databases">
        <title>Description of Paenibacillus pedi sp. nov.</title>
        <authorList>
            <person name="Carlier A."/>
            <person name="Qi S."/>
        </authorList>
    </citation>
    <scope>NUCLEOTIDE SEQUENCE [LARGE SCALE GENOMIC DNA]</scope>
    <source>
        <strain evidence="6 7">LMG 31457</strain>
    </source>
</reference>
<proteinExistence type="predicted"/>
<dbReference type="Pfam" id="PF12833">
    <property type="entry name" value="HTH_18"/>
    <property type="match status" value="1"/>
</dbReference>
<dbReference type="InterPro" id="IPR020449">
    <property type="entry name" value="Tscrpt_reg_AraC-type_HTH"/>
</dbReference>
<dbReference type="PROSITE" id="PS01124">
    <property type="entry name" value="HTH_ARAC_FAMILY_2"/>
    <property type="match status" value="1"/>
</dbReference>
<keyword evidence="4" id="KW-0472">Membrane</keyword>
<evidence type="ECO:0000313" key="6">
    <source>
        <dbReference type="EMBL" id="NOV03839.1"/>
    </source>
</evidence>
<dbReference type="SMART" id="SM00342">
    <property type="entry name" value="HTH_ARAC"/>
    <property type="match status" value="1"/>
</dbReference>